<reference evidence="1" key="1">
    <citation type="submission" date="2020-05" db="EMBL/GenBank/DDBJ databases">
        <title>Large-scale comparative analyses of tick genomes elucidate their genetic diversity and vector capacities.</title>
        <authorList>
            <person name="Jia N."/>
            <person name="Wang J."/>
            <person name="Shi W."/>
            <person name="Du L."/>
            <person name="Sun Y."/>
            <person name="Zhan W."/>
            <person name="Jiang J."/>
            <person name="Wang Q."/>
            <person name="Zhang B."/>
            <person name="Ji P."/>
            <person name="Sakyi L.B."/>
            <person name="Cui X."/>
            <person name="Yuan T."/>
            <person name="Jiang B."/>
            <person name="Yang W."/>
            <person name="Lam T.T.-Y."/>
            <person name="Chang Q."/>
            <person name="Ding S."/>
            <person name="Wang X."/>
            <person name="Zhu J."/>
            <person name="Ruan X."/>
            <person name="Zhao L."/>
            <person name="Wei J."/>
            <person name="Que T."/>
            <person name="Du C."/>
            <person name="Cheng J."/>
            <person name="Dai P."/>
            <person name="Han X."/>
            <person name="Huang E."/>
            <person name="Gao Y."/>
            <person name="Liu J."/>
            <person name="Shao H."/>
            <person name="Ye R."/>
            <person name="Li L."/>
            <person name="Wei W."/>
            <person name="Wang X."/>
            <person name="Wang C."/>
            <person name="Yang T."/>
            <person name="Huo Q."/>
            <person name="Li W."/>
            <person name="Guo W."/>
            <person name="Chen H."/>
            <person name="Zhou L."/>
            <person name="Ni X."/>
            <person name="Tian J."/>
            <person name="Zhou Y."/>
            <person name="Sheng Y."/>
            <person name="Liu T."/>
            <person name="Pan Y."/>
            <person name="Xia L."/>
            <person name="Li J."/>
            <person name="Zhao F."/>
            <person name="Cao W."/>
        </authorList>
    </citation>
    <scope>NUCLEOTIDE SEQUENCE</scope>
    <source>
        <strain evidence="1">Hyas-2018</strain>
    </source>
</reference>
<evidence type="ECO:0000313" key="2">
    <source>
        <dbReference type="Proteomes" id="UP000821845"/>
    </source>
</evidence>
<proteinExistence type="predicted"/>
<accession>A0ACB7TLM7</accession>
<sequence>MSPNPNCFGPHHAFPKESPENREGETIRLTEMQPTRAHALPAGRFHCPAEARQPFGSTSETRSRDAHATTRHDHGSLQLARKLEIVPRWEAKFAEGCTGITCSRAEICKFLRRNT</sequence>
<name>A0ACB7TLM7_HYAAI</name>
<dbReference type="Proteomes" id="UP000821845">
    <property type="component" value="Chromosome 1"/>
</dbReference>
<comment type="caution">
    <text evidence="1">The sequence shown here is derived from an EMBL/GenBank/DDBJ whole genome shotgun (WGS) entry which is preliminary data.</text>
</comment>
<dbReference type="EMBL" id="CM023481">
    <property type="protein sequence ID" value="KAH6947232.1"/>
    <property type="molecule type" value="Genomic_DNA"/>
</dbReference>
<protein>
    <submittedName>
        <fullName evidence="1">Uncharacterized protein</fullName>
    </submittedName>
</protein>
<keyword evidence="2" id="KW-1185">Reference proteome</keyword>
<organism evidence="1 2">
    <name type="scientific">Hyalomma asiaticum</name>
    <name type="common">Tick</name>
    <dbReference type="NCBI Taxonomy" id="266040"/>
    <lineage>
        <taxon>Eukaryota</taxon>
        <taxon>Metazoa</taxon>
        <taxon>Ecdysozoa</taxon>
        <taxon>Arthropoda</taxon>
        <taxon>Chelicerata</taxon>
        <taxon>Arachnida</taxon>
        <taxon>Acari</taxon>
        <taxon>Parasitiformes</taxon>
        <taxon>Ixodida</taxon>
        <taxon>Ixodoidea</taxon>
        <taxon>Ixodidae</taxon>
        <taxon>Hyalomminae</taxon>
        <taxon>Hyalomma</taxon>
    </lineage>
</organism>
<evidence type="ECO:0000313" key="1">
    <source>
        <dbReference type="EMBL" id="KAH6947232.1"/>
    </source>
</evidence>
<gene>
    <name evidence="1" type="ORF">HPB50_017656</name>
</gene>